<dbReference type="GO" id="GO:0003677">
    <property type="term" value="F:DNA binding"/>
    <property type="evidence" value="ECO:0007669"/>
    <property type="project" value="UniProtKB-KW"/>
</dbReference>
<reference evidence="4" key="1">
    <citation type="journal article" date="2021" name="PeerJ">
        <title>Extensive microbial diversity within the chicken gut microbiome revealed by metagenomics and culture.</title>
        <authorList>
            <person name="Gilroy R."/>
            <person name="Ravi A."/>
            <person name="Getino M."/>
            <person name="Pursley I."/>
            <person name="Horton D.L."/>
            <person name="Alikhan N.F."/>
            <person name="Baker D."/>
            <person name="Gharbi K."/>
            <person name="Hall N."/>
            <person name="Watson M."/>
            <person name="Adriaenssens E.M."/>
            <person name="Foster-Nyarko E."/>
            <person name="Jarju S."/>
            <person name="Secka A."/>
            <person name="Antonio M."/>
            <person name="Oren A."/>
            <person name="Chaudhuri R.R."/>
            <person name="La Ragione R."/>
            <person name="Hildebrand F."/>
            <person name="Pallen M.J."/>
        </authorList>
    </citation>
    <scope>NUCLEOTIDE SEQUENCE</scope>
    <source>
        <strain evidence="4">ChiBcec18-1249</strain>
    </source>
</reference>
<keyword evidence="2" id="KW-0812">Transmembrane</keyword>
<evidence type="ECO:0000256" key="2">
    <source>
        <dbReference type="SAM" id="Phobius"/>
    </source>
</evidence>
<comment type="caution">
    <text evidence="4">The sequence shown here is derived from an EMBL/GenBank/DDBJ whole genome shotgun (WGS) entry which is preliminary data.</text>
</comment>
<dbReference type="SMART" id="SM00530">
    <property type="entry name" value="HTH_XRE"/>
    <property type="match status" value="1"/>
</dbReference>
<dbReference type="Gene3D" id="1.10.260.40">
    <property type="entry name" value="lambda repressor-like DNA-binding domains"/>
    <property type="match status" value="1"/>
</dbReference>
<dbReference type="EMBL" id="DWZJ01000005">
    <property type="protein sequence ID" value="HJB12155.1"/>
    <property type="molecule type" value="Genomic_DNA"/>
</dbReference>
<keyword evidence="2" id="KW-0472">Membrane</keyword>
<dbReference type="SUPFAM" id="SSF47413">
    <property type="entry name" value="lambda repressor-like DNA-binding domains"/>
    <property type="match status" value="1"/>
</dbReference>
<dbReference type="Proteomes" id="UP000823824">
    <property type="component" value="Unassembled WGS sequence"/>
</dbReference>
<dbReference type="AlphaFoldDB" id="A0A9D2RQC2"/>
<evidence type="ECO:0000256" key="1">
    <source>
        <dbReference type="ARBA" id="ARBA00023125"/>
    </source>
</evidence>
<dbReference type="PROSITE" id="PS50943">
    <property type="entry name" value="HTH_CROC1"/>
    <property type="match status" value="1"/>
</dbReference>
<proteinExistence type="predicted"/>
<dbReference type="PANTHER" id="PTHR46558">
    <property type="entry name" value="TRACRIPTIONAL REGULATORY PROTEIN-RELATED-RELATED"/>
    <property type="match status" value="1"/>
</dbReference>
<keyword evidence="1" id="KW-0238">DNA-binding</keyword>
<dbReference type="InterPro" id="IPR001387">
    <property type="entry name" value="Cro/C1-type_HTH"/>
</dbReference>
<name>A0A9D2RQC2_9FIRM</name>
<dbReference type="Pfam" id="PF01381">
    <property type="entry name" value="HTH_3"/>
    <property type="match status" value="1"/>
</dbReference>
<feature type="domain" description="HTH cro/C1-type" evidence="3">
    <location>
        <begin position="10"/>
        <end position="64"/>
    </location>
</feature>
<feature type="transmembrane region" description="Helical" evidence="2">
    <location>
        <begin position="104"/>
        <end position="123"/>
    </location>
</feature>
<sequence>MDMHAFGQFIAENRRARGLTQLQLAEALHVTDKAVSKWERGLSFPDVTLLEPLAAALELTVAELMACRRQERAEQKGAEESMQNLLTISRASVRKERRRSWQRLGAVLVLLAVTAVVAAWALMIEYKDYWYSSIVLKETVDGVNYIYIDVPNTGHLLRLRCGEDIDFDAIQTEQEVGTPGTYPVGYHLEYRWNRLTYQGTATVCENTGYPYYTEMDIVGSSMGMDYNPETLDTLFGYLDISYEYVDAYPDPTGNASLYTWNFWLGNGWDNWQVECLLTVKDSRGFANVDWDGDGQSELAIRTRWEEKPYAIYDLEDGALSITYPDTVDEALAERLMTAKEMQDALERQLFWGLESD</sequence>
<accession>A0A9D2RQC2</accession>
<dbReference type="InterPro" id="IPR010982">
    <property type="entry name" value="Lambda_DNA-bd_dom_sf"/>
</dbReference>
<keyword evidence="2" id="KW-1133">Transmembrane helix</keyword>
<evidence type="ECO:0000259" key="3">
    <source>
        <dbReference type="PROSITE" id="PS50943"/>
    </source>
</evidence>
<gene>
    <name evidence="4" type="ORF">H9787_00425</name>
</gene>
<dbReference type="CDD" id="cd00093">
    <property type="entry name" value="HTH_XRE"/>
    <property type="match status" value="1"/>
</dbReference>
<evidence type="ECO:0000313" key="4">
    <source>
        <dbReference type="EMBL" id="HJB12155.1"/>
    </source>
</evidence>
<evidence type="ECO:0000313" key="5">
    <source>
        <dbReference type="Proteomes" id="UP000823824"/>
    </source>
</evidence>
<organism evidence="4 5">
    <name type="scientific">Candidatus Oscillibacter excrementigallinarum</name>
    <dbReference type="NCBI Taxonomy" id="2838716"/>
    <lineage>
        <taxon>Bacteria</taxon>
        <taxon>Bacillati</taxon>
        <taxon>Bacillota</taxon>
        <taxon>Clostridia</taxon>
        <taxon>Eubacteriales</taxon>
        <taxon>Oscillospiraceae</taxon>
        <taxon>Oscillibacter</taxon>
    </lineage>
</organism>
<reference evidence="4" key="2">
    <citation type="submission" date="2021-04" db="EMBL/GenBank/DDBJ databases">
        <authorList>
            <person name="Gilroy R."/>
        </authorList>
    </citation>
    <scope>NUCLEOTIDE SEQUENCE</scope>
    <source>
        <strain evidence="4">ChiBcec18-1249</strain>
    </source>
</reference>
<protein>
    <submittedName>
        <fullName evidence="4">Helix-turn-helix domain-containing protein</fullName>
    </submittedName>
</protein>
<dbReference type="PANTHER" id="PTHR46558:SF4">
    <property type="entry name" value="DNA-BIDING PHAGE PROTEIN"/>
    <property type="match status" value="1"/>
</dbReference>